<dbReference type="InterPro" id="IPR003511">
    <property type="entry name" value="HORMA_dom"/>
</dbReference>
<dbReference type="AlphaFoldDB" id="A0A2V1A9C1"/>
<dbReference type="EMBL" id="PKFP01000001">
    <property type="protein sequence ID" value="PVH14650.1"/>
    <property type="molecule type" value="Genomic_DNA"/>
</dbReference>
<dbReference type="Pfam" id="PF02301">
    <property type="entry name" value="HORMA"/>
    <property type="match status" value="1"/>
</dbReference>
<dbReference type="InterPro" id="IPR045091">
    <property type="entry name" value="Mad2-like"/>
</dbReference>
<keyword evidence="4" id="KW-1185">Reference proteome</keyword>
<dbReference type="PANTHER" id="PTHR11842">
    <property type="entry name" value="MITOTIC SPINDLE ASSEMBLY CHECKPOINT PROTEIN MAD2"/>
    <property type="match status" value="1"/>
</dbReference>
<name>A0A2V1A9C1_9ASCO</name>
<dbReference type="SUPFAM" id="SSF56019">
    <property type="entry name" value="The spindle assembly checkpoint protein mad2"/>
    <property type="match status" value="1"/>
</dbReference>
<reference evidence="3 4" key="1">
    <citation type="submission" date="2017-12" db="EMBL/GenBank/DDBJ databases">
        <title>Genome Sequence of the Amphotericin B-resistant Candida duobushaemulonii strain, B09383.</title>
        <authorList>
            <person name="Chow N.A."/>
            <person name="Gade L."/>
            <person name="Batra D."/>
            <person name="Rowe L.A."/>
            <person name="Loparev V.N."/>
            <person name="Litvintseva A.P."/>
        </authorList>
    </citation>
    <scope>NUCLEOTIDE SEQUENCE [LARGE SCALE GENOMIC DNA]</scope>
    <source>
        <strain evidence="3 4">B09383</strain>
    </source>
</reference>
<proteinExistence type="inferred from homology"/>
<accession>A0A2V1A9C1</accession>
<protein>
    <recommendedName>
        <fullName evidence="2">HORMA domain-containing protein</fullName>
    </recommendedName>
</protein>
<feature type="domain" description="HORMA" evidence="2">
    <location>
        <begin position="7"/>
        <end position="197"/>
    </location>
</feature>
<dbReference type="InterPro" id="IPR036570">
    <property type="entry name" value="HORMA_dom_sf"/>
</dbReference>
<dbReference type="GeneID" id="37002797"/>
<comment type="caution">
    <text evidence="3">The sequence shown here is derived from an EMBL/GenBank/DDBJ whole genome shotgun (WGS) entry which is preliminary data.</text>
</comment>
<gene>
    <name evidence="3" type="ORF">CXQ87_002797</name>
</gene>
<organism evidence="3 4">
    <name type="scientific">Candidozyma duobushaemuli</name>
    <dbReference type="NCBI Taxonomy" id="1231522"/>
    <lineage>
        <taxon>Eukaryota</taxon>
        <taxon>Fungi</taxon>
        <taxon>Dikarya</taxon>
        <taxon>Ascomycota</taxon>
        <taxon>Saccharomycotina</taxon>
        <taxon>Pichiomycetes</taxon>
        <taxon>Metschnikowiaceae</taxon>
        <taxon>Candidozyma</taxon>
    </lineage>
</organism>
<evidence type="ECO:0000259" key="2">
    <source>
        <dbReference type="PROSITE" id="PS50815"/>
    </source>
</evidence>
<dbReference type="Proteomes" id="UP000244406">
    <property type="component" value="Unassembled WGS sequence"/>
</dbReference>
<comment type="similarity">
    <text evidence="1">Belongs to the MAD2 family.</text>
</comment>
<evidence type="ECO:0000313" key="4">
    <source>
        <dbReference type="Proteomes" id="UP000244406"/>
    </source>
</evidence>
<dbReference type="PROSITE" id="PS50815">
    <property type="entry name" value="HORMA"/>
    <property type="match status" value="1"/>
</dbReference>
<dbReference type="PANTHER" id="PTHR11842:SF10">
    <property type="entry name" value="MITOTIC SPINDLE ASSEMBLY CHECKPOINT PROTEIN MAD2B"/>
    <property type="match status" value="1"/>
</dbReference>
<dbReference type="GO" id="GO:0016035">
    <property type="term" value="C:zeta DNA polymerase complex"/>
    <property type="evidence" value="ECO:0007669"/>
    <property type="project" value="TreeGrafter"/>
</dbReference>
<dbReference type="Gene3D" id="3.30.900.10">
    <property type="entry name" value="HORMA domain"/>
    <property type="match status" value="1"/>
</dbReference>
<evidence type="ECO:0000313" key="3">
    <source>
        <dbReference type="EMBL" id="PVH14650.1"/>
    </source>
</evidence>
<dbReference type="VEuPathDB" id="FungiDB:CXQ87_002797"/>
<sequence length="197" mass="22873">MSTLTVPDVLIALRDFIAIWISQIIYFNHIYPDDAFSKKSYLDLVVYQCRAPELNEFIERFAIDMITVLVEKDGGGKVYDVLVLLYDETNLHVRQRYIANFSQFPGLKGQYSSLDFLSNENVLKDTQSAKINIPNFTREVVNTNLRSLMFFHIEELKRTEAPQPNDFFFKLLLNVDGENDLNKTHNAQFSSQWEMSA</sequence>
<evidence type="ECO:0000256" key="1">
    <source>
        <dbReference type="ARBA" id="ARBA00010348"/>
    </source>
</evidence>
<dbReference type="RefSeq" id="XP_025335590.1">
    <property type="nucleotide sequence ID" value="XM_025481290.1"/>
</dbReference>